<evidence type="ECO:0000313" key="1">
    <source>
        <dbReference type="EMBL" id="KAK2553633.1"/>
    </source>
</evidence>
<dbReference type="Proteomes" id="UP001249851">
    <property type="component" value="Unassembled WGS sequence"/>
</dbReference>
<dbReference type="PANTHER" id="PTHR33198:SF19">
    <property type="entry name" value="CCHC-TYPE DOMAIN-CONTAINING PROTEIN"/>
    <property type="match status" value="1"/>
</dbReference>
<accession>A0AAD9Q2W1</accession>
<protein>
    <submittedName>
        <fullName evidence="1">Uncharacterized protein</fullName>
    </submittedName>
</protein>
<organism evidence="1 2">
    <name type="scientific">Acropora cervicornis</name>
    <name type="common">Staghorn coral</name>
    <dbReference type="NCBI Taxonomy" id="6130"/>
    <lineage>
        <taxon>Eukaryota</taxon>
        <taxon>Metazoa</taxon>
        <taxon>Cnidaria</taxon>
        <taxon>Anthozoa</taxon>
        <taxon>Hexacorallia</taxon>
        <taxon>Scleractinia</taxon>
        <taxon>Astrocoeniina</taxon>
        <taxon>Acroporidae</taxon>
        <taxon>Acropora</taxon>
    </lineage>
</organism>
<sequence>MATGFTLPPPPPPLLDIHNTNVSEKWKHFKLAWDSYSLATELNKKSEAVQVATLLTIIGEDARDMFSTFTWESAEEATKIKPVLEQFADYCEPRKNVPFERYRFNKRAQEASESYDQYRTALRKLAEGCEFSTITSEEILRDRLVFGISDHKARDYYNALEWWHPMKVWLIESGWPHLSLTKTDEICRASESSSAQMREVGQTDTVSVINTAKKGGRQRNATSKQGKACGSCGRHHEIGNCAARGKLCNESAKLNHFASVCHTGKRCTGTQKDVKTVEELAEFDESDGEIYVIGEISAVTLDDSQLVTVKLESGNCLSGNKENR</sequence>
<keyword evidence="2" id="KW-1185">Reference proteome</keyword>
<evidence type="ECO:0000313" key="2">
    <source>
        <dbReference type="Proteomes" id="UP001249851"/>
    </source>
</evidence>
<dbReference type="AlphaFoldDB" id="A0AAD9Q2W1"/>
<dbReference type="PANTHER" id="PTHR33198">
    <property type="entry name" value="ANK_REP_REGION DOMAIN-CONTAINING PROTEIN-RELATED"/>
    <property type="match status" value="1"/>
</dbReference>
<dbReference type="EMBL" id="JARQWQ010000076">
    <property type="protein sequence ID" value="KAK2553633.1"/>
    <property type="molecule type" value="Genomic_DNA"/>
</dbReference>
<name>A0AAD9Q2W1_ACRCE</name>
<reference evidence="1" key="2">
    <citation type="journal article" date="2023" name="Science">
        <title>Genomic signatures of disease resistance in endangered staghorn corals.</title>
        <authorList>
            <person name="Vollmer S.V."/>
            <person name="Selwyn J.D."/>
            <person name="Despard B.A."/>
            <person name="Roesel C.L."/>
        </authorList>
    </citation>
    <scope>NUCLEOTIDE SEQUENCE</scope>
    <source>
        <strain evidence="1">K2</strain>
    </source>
</reference>
<reference evidence="1" key="1">
    <citation type="journal article" date="2023" name="G3 (Bethesda)">
        <title>Whole genome assembly and annotation of the endangered Caribbean coral Acropora cervicornis.</title>
        <authorList>
            <person name="Selwyn J.D."/>
            <person name="Vollmer S.V."/>
        </authorList>
    </citation>
    <scope>NUCLEOTIDE SEQUENCE</scope>
    <source>
        <strain evidence="1">K2</strain>
    </source>
</reference>
<gene>
    <name evidence="1" type="ORF">P5673_025129</name>
</gene>
<proteinExistence type="predicted"/>
<comment type="caution">
    <text evidence="1">The sequence shown here is derived from an EMBL/GenBank/DDBJ whole genome shotgun (WGS) entry which is preliminary data.</text>
</comment>